<keyword evidence="2" id="KW-1185">Reference proteome</keyword>
<dbReference type="InParanoid" id="A0A409WT40"/>
<dbReference type="Proteomes" id="UP000283269">
    <property type="component" value="Unassembled WGS sequence"/>
</dbReference>
<reference evidence="1 2" key="1">
    <citation type="journal article" date="2018" name="Evol. Lett.">
        <title>Horizontal gene cluster transfer increased hallucinogenic mushroom diversity.</title>
        <authorList>
            <person name="Reynolds H.T."/>
            <person name="Vijayakumar V."/>
            <person name="Gluck-Thaler E."/>
            <person name="Korotkin H.B."/>
            <person name="Matheny P.B."/>
            <person name="Slot J.C."/>
        </authorList>
    </citation>
    <scope>NUCLEOTIDE SEQUENCE [LARGE SCALE GENOMIC DNA]</scope>
    <source>
        <strain evidence="1 2">2631</strain>
    </source>
</reference>
<evidence type="ECO:0000313" key="2">
    <source>
        <dbReference type="Proteomes" id="UP000283269"/>
    </source>
</evidence>
<comment type="caution">
    <text evidence="1">The sequence shown here is derived from an EMBL/GenBank/DDBJ whole genome shotgun (WGS) entry which is preliminary data.</text>
</comment>
<dbReference type="AlphaFoldDB" id="A0A409WT40"/>
<accession>A0A409WT40</accession>
<evidence type="ECO:0000313" key="1">
    <source>
        <dbReference type="EMBL" id="PPQ81639.1"/>
    </source>
</evidence>
<dbReference type="EMBL" id="NHYD01003231">
    <property type="protein sequence ID" value="PPQ81639.1"/>
    <property type="molecule type" value="Genomic_DNA"/>
</dbReference>
<gene>
    <name evidence="1" type="ORF">CVT25_013611</name>
</gene>
<proteinExistence type="predicted"/>
<sequence>MAPANSGKTAAKDERMALFAAIADAAIGTVATMGMIHGTPLYVVNASQNKPNIMIRATAQDENASFSLTKGDQYTADFTHD</sequence>
<organism evidence="1 2">
    <name type="scientific">Psilocybe cyanescens</name>
    <dbReference type="NCBI Taxonomy" id="93625"/>
    <lineage>
        <taxon>Eukaryota</taxon>
        <taxon>Fungi</taxon>
        <taxon>Dikarya</taxon>
        <taxon>Basidiomycota</taxon>
        <taxon>Agaricomycotina</taxon>
        <taxon>Agaricomycetes</taxon>
        <taxon>Agaricomycetidae</taxon>
        <taxon>Agaricales</taxon>
        <taxon>Agaricineae</taxon>
        <taxon>Strophariaceae</taxon>
        <taxon>Psilocybe</taxon>
    </lineage>
</organism>
<name>A0A409WT40_PSICY</name>
<protein>
    <submittedName>
        <fullName evidence="1">Uncharacterized protein</fullName>
    </submittedName>
</protein>